<dbReference type="Gene3D" id="3.40.525.10">
    <property type="entry name" value="CRAL-TRIO lipid binding domain"/>
    <property type="match status" value="1"/>
</dbReference>
<dbReference type="PANTHER" id="PTHR46277:SF3">
    <property type="entry name" value="BINDING PROTEIN, PUTATIVE-RELATED"/>
    <property type="match status" value="1"/>
</dbReference>
<dbReference type="PANTHER" id="PTHR46277">
    <property type="entry name" value="OS03G0850700 PROTEIN"/>
    <property type="match status" value="1"/>
</dbReference>
<sequence>MFQALDAGVEVSAGGHDREKEQEEMLTALRERLQGPAGRQAAEQLVSGGELSFEDDLFSELYLRRWLRARVWNLDEAEKSLLSHAEWRVNMMPEGRVQAAEVENELASKKVFLLGADKFGRGLLLIQAQHHNAWRRNLEELERFCCYSLDATIAACDLRLNPKGQIAVILDLTNLGTVSMDIPAVRKLFRLLGDHYVERLGQMVMYNPPLIFWGAWNTLSPLLPAATKKKILLVNSQDTAALVEVVGSAALPVEYGGIVVKYAPMC</sequence>
<dbReference type="InterPro" id="IPR036273">
    <property type="entry name" value="CRAL/TRIO_N_dom_sf"/>
</dbReference>
<feature type="domain" description="CRAL-TRIO" evidence="2">
    <location>
        <begin position="101"/>
        <end position="263"/>
    </location>
</feature>
<dbReference type="Pfam" id="PF00650">
    <property type="entry name" value="CRAL_TRIO"/>
    <property type="match status" value="1"/>
</dbReference>
<dbReference type="AlphaFoldDB" id="A0A250X6T9"/>
<dbReference type="EMBL" id="BEGY01000034">
    <property type="protein sequence ID" value="GAX78602.1"/>
    <property type="molecule type" value="Genomic_DNA"/>
</dbReference>
<evidence type="ECO:0000313" key="3">
    <source>
        <dbReference type="EMBL" id="GAX78602.1"/>
    </source>
</evidence>
<evidence type="ECO:0000256" key="1">
    <source>
        <dbReference type="SAM" id="MobiDB-lite"/>
    </source>
</evidence>
<evidence type="ECO:0000313" key="4">
    <source>
        <dbReference type="Proteomes" id="UP000232323"/>
    </source>
</evidence>
<keyword evidence="4" id="KW-1185">Reference proteome</keyword>
<comment type="caution">
    <text evidence="3">The sequence shown here is derived from an EMBL/GenBank/DDBJ whole genome shotgun (WGS) entry which is preliminary data.</text>
</comment>
<protein>
    <recommendedName>
        <fullName evidence="2">CRAL-TRIO domain-containing protein</fullName>
    </recommendedName>
</protein>
<dbReference type="SUPFAM" id="SSF46938">
    <property type="entry name" value="CRAL/TRIO N-terminal domain"/>
    <property type="match status" value="1"/>
</dbReference>
<dbReference type="SUPFAM" id="SSF52087">
    <property type="entry name" value="CRAL/TRIO domain"/>
    <property type="match status" value="1"/>
</dbReference>
<dbReference type="InterPro" id="IPR001251">
    <property type="entry name" value="CRAL-TRIO_dom"/>
</dbReference>
<dbReference type="Proteomes" id="UP000232323">
    <property type="component" value="Unassembled WGS sequence"/>
</dbReference>
<organism evidence="3 4">
    <name type="scientific">Chlamydomonas eustigma</name>
    <dbReference type="NCBI Taxonomy" id="1157962"/>
    <lineage>
        <taxon>Eukaryota</taxon>
        <taxon>Viridiplantae</taxon>
        <taxon>Chlorophyta</taxon>
        <taxon>core chlorophytes</taxon>
        <taxon>Chlorophyceae</taxon>
        <taxon>CS clade</taxon>
        <taxon>Chlamydomonadales</taxon>
        <taxon>Chlamydomonadaceae</taxon>
        <taxon>Chlamydomonas</taxon>
    </lineage>
</organism>
<dbReference type="OrthoDB" id="532829at2759"/>
<dbReference type="CDD" id="cd00170">
    <property type="entry name" value="SEC14"/>
    <property type="match status" value="1"/>
</dbReference>
<reference evidence="3 4" key="1">
    <citation type="submission" date="2017-08" db="EMBL/GenBank/DDBJ databases">
        <title>Acidophilic green algal genome provides insights into adaptation to an acidic environment.</title>
        <authorList>
            <person name="Hirooka S."/>
            <person name="Hirose Y."/>
            <person name="Kanesaki Y."/>
            <person name="Higuchi S."/>
            <person name="Fujiwara T."/>
            <person name="Onuma R."/>
            <person name="Era A."/>
            <person name="Ohbayashi R."/>
            <person name="Uzuka A."/>
            <person name="Nozaki H."/>
            <person name="Yoshikawa H."/>
            <person name="Miyagishima S.Y."/>
        </authorList>
    </citation>
    <scope>NUCLEOTIDE SEQUENCE [LARGE SCALE GENOMIC DNA]</scope>
    <source>
        <strain evidence="3 4">NIES-2499</strain>
    </source>
</reference>
<proteinExistence type="predicted"/>
<dbReference type="PROSITE" id="PS50191">
    <property type="entry name" value="CRAL_TRIO"/>
    <property type="match status" value="1"/>
</dbReference>
<name>A0A250X6T9_9CHLO</name>
<accession>A0A250X6T9</accession>
<dbReference type="SMART" id="SM00516">
    <property type="entry name" value="SEC14"/>
    <property type="match status" value="1"/>
</dbReference>
<dbReference type="InterPro" id="IPR036865">
    <property type="entry name" value="CRAL-TRIO_dom_sf"/>
</dbReference>
<evidence type="ECO:0000259" key="2">
    <source>
        <dbReference type="PROSITE" id="PS50191"/>
    </source>
</evidence>
<feature type="region of interest" description="Disordered" evidence="1">
    <location>
        <begin position="1"/>
        <end position="21"/>
    </location>
</feature>
<dbReference type="PRINTS" id="PR00180">
    <property type="entry name" value="CRETINALDHBP"/>
</dbReference>
<gene>
    <name evidence="3" type="ORF">CEUSTIGMA_g6041.t1</name>
</gene>